<gene>
    <name evidence="3" type="ORF">E6C27_scaffold219G00180</name>
</gene>
<feature type="region of interest" description="Disordered" evidence="1">
    <location>
        <begin position="283"/>
        <end position="304"/>
    </location>
</feature>
<feature type="compositionally biased region" description="Basic and acidic residues" evidence="1">
    <location>
        <begin position="293"/>
        <end position="304"/>
    </location>
</feature>
<evidence type="ECO:0000256" key="1">
    <source>
        <dbReference type="SAM" id="MobiDB-lite"/>
    </source>
</evidence>
<dbReference type="EMBL" id="SSTE01021801">
    <property type="protein sequence ID" value="KAA0032206.1"/>
    <property type="molecule type" value="Genomic_DNA"/>
</dbReference>
<dbReference type="Proteomes" id="UP000321393">
    <property type="component" value="Unassembled WGS sequence"/>
</dbReference>
<keyword evidence="2" id="KW-0472">Membrane</keyword>
<evidence type="ECO:0000313" key="4">
    <source>
        <dbReference type="Proteomes" id="UP000321393"/>
    </source>
</evidence>
<proteinExistence type="predicted"/>
<feature type="transmembrane region" description="Helical" evidence="2">
    <location>
        <begin position="363"/>
        <end position="383"/>
    </location>
</feature>
<name>A0A5A7SQB3_CUCMM</name>
<reference evidence="3 4" key="1">
    <citation type="submission" date="2019-08" db="EMBL/GenBank/DDBJ databases">
        <title>Draft genome sequences of two oriental melons (Cucumis melo L. var makuwa).</title>
        <authorList>
            <person name="Kwon S.-Y."/>
        </authorList>
    </citation>
    <scope>NUCLEOTIDE SEQUENCE [LARGE SCALE GENOMIC DNA]</scope>
    <source>
        <strain evidence="4">cv. SW 3</strain>
        <tissue evidence="3">Leaf</tissue>
    </source>
</reference>
<dbReference type="SUPFAM" id="SSF141571">
    <property type="entry name" value="Pentapeptide repeat-like"/>
    <property type="match status" value="2"/>
</dbReference>
<feature type="transmembrane region" description="Helical" evidence="2">
    <location>
        <begin position="330"/>
        <end position="351"/>
    </location>
</feature>
<sequence length="515" mass="56807">MCASFGSTRLMCASFGSTRLMCASFGSTRLMCASFGSTRLMCASFGSTRLMCASFGSTRLMCASFGSTRLMCASFGSTRLMCASFGSTRLMCASFGSTRLMCASFGSTRLMCASFGSTRLMCASFGSTRLMCASFGSTRLMCVSFGSTRLICASFGSTRLICASFGSTRLICAFYGTTRLLCTVRAQRGADRREAGRMREGHMDASGFLIASAMVLSEHARISSYRSDFLLTLLLVPRNTCDTTRKWSISDAEKDVGIKKVGNKGFPDAINTASGKHSFPTHHEGVGKYSSKKGTEIERGKERRSRESSLFPSAFRHCSVAIPRSCPSPLSLAAVYHFSYGSLFVLNIFIVDLRWLSCSYGSFFVLNLFMFGMAILQLCYGSLCSLEGFVGCEDILKYFVTINDFSAYGDLSGWSTKGCQACPIYIGVCVSKTFPVRCLKWADVGREYIEVIKGDLQRLFVLDFNDQAMNRFVEHQMFTTFKEFRANCYRHFKKYSDPEEARANPPNALVGRDED</sequence>
<comment type="caution">
    <text evidence="3">The sequence shown here is derived from an EMBL/GenBank/DDBJ whole genome shotgun (WGS) entry which is preliminary data.</text>
</comment>
<protein>
    <submittedName>
        <fullName evidence="3">CACTA en-spm transposon protein</fullName>
    </submittedName>
</protein>
<organism evidence="3 4">
    <name type="scientific">Cucumis melo var. makuwa</name>
    <name type="common">Oriental melon</name>
    <dbReference type="NCBI Taxonomy" id="1194695"/>
    <lineage>
        <taxon>Eukaryota</taxon>
        <taxon>Viridiplantae</taxon>
        <taxon>Streptophyta</taxon>
        <taxon>Embryophyta</taxon>
        <taxon>Tracheophyta</taxon>
        <taxon>Spermatophyta</taxon>
        <taxon>Magnoliopsida</taxon>
        <taxon>eudicotyledons</taxon>
        <taxon>Gunneridae</taxon>
        <taxon>Pentapetalae</taxon>
        <taxon>rosids</taxon>
        <taxon>fabids</taxon>
        <taxon>Cucurbitales</taxon>
        <taxon>Cucurbitaceae</taxon>
        <taxon>Benincaseae</taxon>
        <taxon>Cucumis</taxon>
    </lineage>
</organism>
<accession>A0A5A7SQB3</accession>
<keyword evidence="2" id="KW-0812">Transmembrane</keyword>
<dbReference type="AlphaFoldDB" id="A0A5A7SQB3"/>
<evidence type="ECO:0000256" key="2">
    <source>
        <dbReference type="SAM" id="Phobius"/>
    </source>
</evidence>
<evidence type="ECO:0000313" key="3">
    <source>
        <dbReference type="EMBL" id="KAA0032206.1"/>
    </source>
</evidence>
<keyword evidence="2" id="KW-1133">Transmembrane helix</keyword>
<dbReference type="Gene3D" id="2.160.20.80">
    <property type="entry name" value="E3 ubiquitin-protein ligase SopA"/>
    <property type="match status" value="1"/>
</dbReference>